<proteinExistence type="predicted"/>
<evidence type="ECO:0008006" key="3">
    <source>
        <dbReference type="Google" id="ProtNLM"/>
    </source>
</evidence>
<evidence type="ECO:0000313" key="1">
    <source>
        <dbReference type="EMBL" id="KAK6499932.1"/>
    </source>
</evidence>
<sequence length="286" mass="32761">MLSLLSSGLQWDQADDWMGLADAMERRKRQNRINQRAYRNRRHVQRYLSAHTRDERAPDACTKGSELVIVPFQSRFPSTHPLQLITSTDPREHSQVIDFIRRVLLNCSLRLQAPSEPYLLARLNILNAFVTNAGMLSMSFQVLSREDAISPFNLEGPEPLGVPGVNHNSQIPESLRPTSLQREIVHSPWLDLFPIPAIRDRILRGLQQSLITQTDICHHVFAIDSSGDALAPLVVWGEPWDPRSWEFSPELLEAWGSLLYGCPAALEWTNLWRKKRGKRELEFSQI</sequence>
<dbReference type="EMBL" id="JAVHJL010000007">
    <property type="protein sequence ID" value="KAK6499932.1"/>
    <property type="molecule type" value="Genomic_DNA"/>
</dbReference>
<gene>
    <name evidence="1" type="ORF">TWF481_010288</name>
</gene>
<dbReference type="InterPro" id="IPR021833">
    <property type="entry name" value="DUF3425"/>
</dbReference>
<dbReference type="PANTHER" id="PTHR38116">
    <property type="entry name" value="CHROMOSOME 7, WHOLE GENOME SHOTGUN SEQUENCE"/>
    <property type="match status" value="1"/>
</dbReference>
<dbReference type="Proteomes" id="UP001370758">
    <property type="component" value="Unassembled WGS sequence"/>
</dbReference>
<comment type="caution">
    <text evidence="1">The sequence shown here is derived from an EMBL/GenBank/DDBJ whole genome shotgun (WGS) entry which is preliminary data.</text>
</comment>
<dbReference type="CDD" id="cd14688">
    <property type="entry name" value="bZIP_YAP"/>
    <property type="match status" value="1"/>
</dbReference>
<dbReference type="AlphaFoldDB" id="A0AAV9W6C5"/>
<accession>A0AAV9W6C5</accession>
<dbReference type="PANTHER" id="PTHR38116:SF1">
    <property type="entry name" value="BZIP DOMAIN-CONTAINING PROTEIN"/>
    <property type="match status" value="1"/>
</dbReference>
<evidence type="ECO:0000313" key="2">
    <source>
        <dbReference type="Proteomes" id="UP001370758"/>
    </source>
</evidence>
<organism evidence="1 2">
    <name type="scientific">Arthrobotrys musiformis</name>
    <dbReference type="NCBI Taxonomy" id="47236"/>
    <lineage>
        <taxon>Eukaryota</taxon>
        <taxon>Fungi</taxon>
        <taxon>Dikarya</taxon>
        <taxon>Ascomycota</taxon>
        <taxon>Pezizomycotina</taxon>
        <taxon>Orbiliomycetes</taxon>
        <taxon>Orbiliales</taxon>
        <taxon>Orbiliaceae</taxon>
        <taxon>Arthrobotrys</taxon>
    </lineage>
</organism>
<reference evidence="1 2" key="1">
    <citation type="submission" date="2023-08" db="EMBL/GenBank/DDBJ databases">
        <authorList>
            <person name="Palmer J.M."/>
        </authorList>
    </citation>
    <scope>NUCLEOTIDE SEQUENCE [LARGE SCALE GENOMIC DNA]</scope>
    <source>
        <strain evidence="1 2">TWF481</strain>
    </source>
</reference>
<protein>
    <recommendedName>
        <fullName evidence="3">BZIP domain-containing protein</fullName>
    </recommendedName>
</protein>
<keyword evidence="2" id="KW-1185">Reference proteome</keyword>
<name>A0AAV9W6C5_9PEZI</name>
<dbReference type="Pfam" id="PF11905">
    <property type="entry name" value="DUF3425"/>
    <property type="match status" value="1"/>
</dbReference>